<dbReference type="EMBL" id="CYPW01000006">
    <property type="protein sequence ID" value="CUH51100.1"/>
    <property type="molecule type" value="Genomic_DNA"/>
</dbReference>
<evidence type="ECO:0000313" key="2">
    <source>
        <dbReference type="EMBL" id="CUH51100.1"/>
    </source>
</evidence>
<evidence type="ECO:0008006" key="4">
    <source>
        <dbReference type="Google" id="ProtNLM"/>
    </source>
</evidence>
<feature type="signal peptide" evidence="1">
    <location>
        <begin position="1"/>
        <end position="26"/>
    </location>
</feature>
<accession>A0A0N7LRK8</accession>
<dbReference type="RefSeq" id="WP_058238465.1">
    <property type="nucleotide sequence ID" value="NZ_CYPW01000006.1"/>
</dbReference>
<keyword evidence="1" id="KW-0732">Signal</keyword>
<evidence type="ECO:0000313" key="3">
    <source>
        <dbReference type="Proteomes" id="UP000054823"/>
    </source>
</evidence>
<gene>
    <name evidence="2" type="ORF">SHM7688_00533</name>
</gene>
<dbReference type="AlphaFoldDB" id="A0A0N7LRK8"/>
<keyword evidence="3" id="KW-1185">Reference proteome</keyword>
<dbReference type="Proteomes" id="UP000054823">
    <property type="component" value="Unassembled WGS sequence"/>
</dbReference>
<proteinExistence type="predicted"/>
<sequence length="100" mass="10793">MKNMLTYALCAVALSLTLSLPTTASAAECYADYKAKKDAPLRLHYGVVVLQNGCDKASAQREVAARIGQDGWTLLNVLSVFDSSQLAGKEASAGQFYLRY</sequence>
<dbReference type="OrthoDB" id="7745874at2"/>
<reference evidence="2 3" key="1">
    <citation type="submission" date="2015-09" db="EMBL/GenBank/DDBJ databases">
        <authorList>
            <consortium name="Swine Surveillance"/>
        </authorList>
    </citation>
    <scope>NUCLEOTIDE SEQUENCE [LARGE SCALE GENOMIC DNA]</scope>
    <source>
        <strain evidence="2 3">CECT 7688</strain>
    </source>
</reference>
<evidence type="ECO:0000256" key="1">
    <source>
        <dbReference type="SAM" id="SignalP"/>
    </source>
</evidence>
<organism evidence="2 3">
    <name type="scientific">Shimia marina</name>
    <dbReference type="NCBI Taxonomy" id="321267"/>
    <lineage>
        <taxon>Bacteria</taxon>
        <taxon>Pseudomonadati</taxon>
        <taxon>Pseudomonadota</taxon>
        <taxon>Alphaproteobacteria</taxon>
        <taxon>Rhodobacterales</taxon>
        <taxon>Roseobacteraceae</taxon>
    </lineage>
</organism>
<protein>
    <recommendedName>
        <fullName evidence="4">DUF4177 domain-containing protein</fullName>
    </recommendedName>
</protein>
<dbReference type="STRING" id="321267.SHM7688_00533"/>
<name>A0A0N7LRK8_9RHOB</name>
<feature type="chain" id="PRO_5006015528" description="DUF4177 domain-containing protein" evidence="1">
    <location>
        <begin position="27"/>
        <end position="100"/>
    </location>
</feature>